<evidence type="ECO:0000313" key="2">
    <source>
        <dbReference type="Proteomes" id="UP000199182"/>
    </source>
</evidence>
<proteinExistence type="predicted"/>
<dbReference type="Proteomes" id="UP000199182">
    <property type="component" value="Unassembled WGS sequence"/>
</dbReference>
<evidence type="ECO:0008006" key="3">
    <source>
        <dbReference type="Google" id="ProtNLM"/>
    </source>
</evidence>
<name>A0A1G9Z2J1_9FIRM</name>
<sequence length="218" mass="25409">MFYDLKPEYKAHLPPYYENIAEISVLDTVIIEQLEKIQSRIRLLAESRFVELTNVDGVKRWESILALNSPIKSTLQSRKNAVKAKLMSKPPITIETLRAVIETYLGVPVNMVTWTLPDIPNWYVFGKATWGDVEKTFWRDYLPTGTPYTIDVYYRGFEKLPDLDPLYATINELIPANIVVNIHYAYATWREAQVQYPTWQQICEHTWNHIMLGAWLNA</sequence>
<dbReference type="InterPro" id="IPR018755">
    <property type="entry name" value="Phage_Mu_Gp48"/>
</dbReference>
<dbReference type="Pfam" id="PF10076">
    <property type="entry name" value="Phage_Mu_Gp48"/>
    <property type="match status" value="1"/>
</dbReference>
<keyword evidence="2" id="KW-1185">Reference proteome</keyword>
<evidence type="ECO:0000313" key="1">
    <source>
        <dbReference type="EMBL" id="SDN15549.1"/>
    </source>
</evidence>
<organism evidence="1 2">
    <name type="scientific">Acetanaerobacterium elongatum</name>
    <dbReference type="NCBI Taxonomy" id="258515"/>
    <lineage>
        <taxon>Bacteria</taxon>
        <taxon>Bacillati</taxon>
        <taxon>Bacillota</taxon>
        <taxon>Clostridia</taxon>
        <taxon>Eubacteriales</taxon>
        <taxon>Oscillospiraceae</taxon>
        <taxon>Acetanaerobacterium</taxon>
    </lineage>
</organism>
<dbReference type="OrthoDB" id="1920523at2"/>
<protein>
    <recommendedName>
        <fullName evidence="3">DUF2313 domain-containing protein</fullName>
    </recommendedName>
</protein>
<dbReference type="RefSeq" id="WP_092639495.1">
    <property type="nucleotide sequence ID" value="NZ_FNID01000012.1"/>
</dbReference>
<accession>A0A1G9Z2J1</accession>
<dbReference type="AlphaFoldDB" id="A0A1G9Z2J1"/>
<dbReference type="STRING" id="258515.SAMN05192585_11270"/>
<dbReference type="EMBL" id="FNID01000012">
    <property type="protein sequence ID" value="SDN15549.1"/>
    <property type="molecule type" value="Genomic_DNA"/>
</dbReference>
<reference evidence="1 2" key="1">
    <citation type="submission" date="2016-10" db="EMBL/GenBank/DDBJ databases">
        <authorList>
            <person name="de Groot N.N."/>
        </authorList>
    </citation>
    <scope>NUCLEOTIDE SEQUENCE [LARGE SCALE GENOMIC DNA]</scope>
    <source>
        <strain evidence="1 2">CGMCC 1.5012</strain>
    </source>
</reference>
<gene>
    <name evidence="1" type="ORF">SAMN05192585_11270</name>
</gene>